<evidence type="ECO:0000256" key="6">
    <source>
        <dbReference type="SAM" id="MobiDB-lite"/>
    </source>
</evidence>
<evidence type="ECO:0000256" key="5">
    <source>
        <dbReference type="ARBA" id="ARBA00023180"/>
    </source>
</evidence>
<evidence type="ECO:0000256" key="7">
    <source>
        <dbReference type="SAM" id="Phobius"/>
    </source>
</evidence>
<protein>
    <recommendedName>
        <fullName evidence="8">PSI domain-containing protein</fullName>
    </recommendedName>
</protein>
<dbReference type="Proteomes" id="UP000596742">
    <property type="component" value="Unassembled WGS sequence"/>
</dbReference>
<dbReference type="GO" id="GO:0016020">
    <property type="term" value="C:membrane"/>
    <property type="evidence" value="ECO:0007669"/>
    <property type="project" value="UniProtKB-SubCell"/>
</dbReference>
<proteinExistence type="predicted"/>
<dbReference type="EMBL" id="UYJE01004265">
    <property type="protein sequence ID" value="VDI26649.1"/>
    <property type="molecule type" value="Genomic_DNA"/>
</dbReference>
<feature type="domain" description="PSI" evidence="8">
    <location>
        <begin position="292"/>
        <end position="337"/>
    </location>
</feature>
<evidence type="ECO:0000259" key="8">
    <source>
        <dbReference type="SMART" id="SM00423"/>
    </source>
</evidence>
<evidence type="ECO:0000313" key="10">
    <source>
        <dbReference type="Proteomes" id="UP000596742"/>
    </source>
</evidence>
<sequence>MDGTFRVVNHPWEQLFSIHAFVKSCDHMKQIPLVFCVMSGKSKVLSIRIFNHGHDPSSRPFVSTILIMGMTATEQHTRDITDAELDQGSHKYYTSKVVLSDKYWDELNDLPAQHASLTNGHRIAVTVGLTFGFPFYGHTVKKVTIATGGFLYMSPFLHSWLTATQYIAPLMANFDTTIGNGSDILYKDYTDRFVVEWRDVYLQDQNHTNPFSFQTTLHKNGSIVFGYRQVPLNVTEIITTNHPVKIGVSDAFYVDATVSGITRRTIYEYHRVEVNLTLIEENTVVLLEPLLTCNVASDCEECIQQNANFECKWCSAISRCSDGIDWHRQEWMKAGCTSLAHDTVSRCNETYTTTKKPTATTCDPMASNKCAKSPPTTRTSNRETVTIRSTKPTTVSTKPSTVTTKPTMVTTKPTMVTTKPSTVTTKPTMVTTKPSTVTTKPTSTSLTQSSLPRTSSSVKPSEQVTAICNSSSISSGKGSCSDMQRQKNTQQAVGGIIGIVLVLLILIVAIVGWFVYAYKNPTSASGMWLMEHRPSVMKQKMVNMKFWKRTTETGDKYKIESSASEA</sequence>
<dbReference type="OrthoDB" id="6285106at2759"/>
<feature type="region of interest" description="Disordered" evidence="6">
    <location>
        <begin position="367"/>
        <end position="463"/>
    </location>
</feature>
<accession>A0A8B6E0B4</accession>
<comment type="subcellular location">
    <subcellularLocation>
        <location evidence="1">Membrane</location>
        <topology evidence="1">Single-pass type I membrane protein</topology>
    </subcellularLocation>
</comment>
<keyword evidence="10" id="KW-1185">Reference proteome</keyword>
<keyword evidence="7" id="KW-0472">Membrane</keyword>
<dbReference type="SMART" id="SM00423">
    <property type="entry name" value="PSI"/>
    <property type="match status" value="1"/>
</dbReference>
<evidence type="ECO:0000313" key="9">
    <source>
        <dbReference type="EMBL" id="VDI26649.1"/>
    </source>
</evidence>
<keyword evidence="5" id="KW-0325">Glycoprotein</keyword>
<dbReference type="InterPro" id="IPR016201">
    <property type="entry name" value="PSI"/>
</dbReference>
<evidence type="ECO:0000256" key="4">
    <source>
        <dbReference type="ARBA" id="ARBA00022989"/>
    </source>
</evidence>
<dbReference type="InterPro" id="IPR031152">
    <property type="entry name" value="PLXDC"/>
</dbReference>
<comment type="caution">
    <text evidence="9">The sequence shown here is derived from an EMBL/GenBank/DDBJ whole genome shotgun (WGS) entry which is preliminary data.</text>
</comment>
<dbReference type="PANTHER" id="PTHR13055:SF12">
    <property type="entry name" value="LD40707P"/>
    <property type="match status" value="1"/>
</dbReference>
<organism evidence="9 10">
    <name type="scientific">Mytilus galloprovincialis</name>
    <name type="common">Mediterranean mussel</name>
    <dbReference type="NCBI Taxonomy" id="29158"/>
    <lineage>
        <taxon>Eukaryota</taxon>
        <taxon>Metazoa</taxon>
        <taxon>Spiralia</taxon>
        <taxon>Lophotrochozoa</taxon>
        <taxon>Mollusca</taxon>
        <taxon>Bivalvia</taxon>
        <taxon>Autobranchia</taxon>
        <taxon>Pteriomorphia</taxon>
        <taxon>Mytilida</taxon>
        <taxon>Mytiloidea</taxon>
        <taxon>Mytilidae</taxon>
        <taxon>Mytilinae</taxon>
        <taxon>Mytilus</taxon>
    </lineage>
</organism>
<keyword evidence="4 7" id="KW-1133">Transmembrane helix</keyword>
<evidence type="ECO:0000256" key="1">
    <source>
        <dbReference type="ARBA" id="ARBA00004479"/>
    </source>
</evidence>
<dbReference type="AlphaFoldDB" id="A0A8B6E0B4"/>
<keyword evidence="2 7" id="KW-0812">Transmembrane</keyword>
<evidence type="ECO:0000256" key="2">
    <source>
        <dbReference type="ARBA" id="ARBA00022692"/>
    </source>
</evidence>
<feature type="compositionally biased region" description="Low complexity" evidence="6">
    <location>
        <begin position="389"/>
        <end position="458"/>
    </location>
</feature>
<gene>
    <name evidence="9" type="ORF">MGAL_10B023882</name>
</gene>
<feature type="transmembrane region" description="Helical" evidence="7">
    <location>
        <begin position="492"/>
        <end position="518"/>
    </location>
</feature>
<evidence type="ECO:0000256" key="3">
    <source>
        <dbReference type="ARBA" id="ARBA00022729"/>
    </source>
</evidence>
<feature type="compositionally biased region" description="Polar residues" evidence="6">
    <location>
        <begin position="374"/>
        <end position="388"/>
    </location>
</feature>
<keyword evidence="3" id="KW-0732">Signal</keyword>
<dbReference type="PANTHER" id="PTHR13055">
    <property type="entry name" value="TUMOR ENDOTHELIAL MARKER 7 RELATED"/>
    <property type="match status" value="1"/>
</dbReference>
<reference evidence="9" key="1">
    <citation type="submission" date="2018-11" db="EMBL/GenBank/DDBJ databases">
        <authorList>
            <person name="Alioto T."/>
            <person name="Alioto T."/>
        </authorList>
    </citation>
    <scope>NUCLEOTIDE SEQUENCE</scope>
</reference>
<name>A0A8B6E0B4_MYTGA</name>